<dbReference type="AlphaFoldDB" id="E8U3H1"/>
<dbReference type="Proteomes" id="UP000008635">
    <property type="component" value="Chromosome"/>
</dbReference>
<reference evidence="2" key="2">
    <citation type="submission" date="2011-01" db="EMBL/GenBank/DDBJ databases">
        <title>The complete genome of Deinococcus maricopensis DSM 21211.</title>
        <authorList>
            <consortium name="US DOE Joint Genome Institute (JGI-PGF)"/>
            <person name="Lucas S."/>
            <person name="Copeland A."/>
            <person name="Lapidus A."/>
            <person name="Goodwin L."/>
            <person name="Pitluck S."/>
            <person name="Kyrpides N."/>
            <person name="Mavromatis K."/>
            <person name="Pagani I."/>
            <person name="Ivanova N."/>
            <person name="Ovchinnikova G."/>
            <person name="Zeytun A."/>
            <person name="Detter J.C."/>
            <person name="Han C."/>
            <person name="Land M."/>
            <person name="Hauser L."/>
            <person name="Markowitz V."/>
            <person name="Cheng J.-F."/>
            <person name="Hugenholtz P."/>
            <person name="Woyke T."/>
            <person name="Wu D."/>
            <person name="Pukall R."/>
            <person name="Gehrich-Schroeter G."/>
            <person name="Brambilla E."/>
            <person name="Klenk H.-P."/>
            <person name="Eisen J.A."/>
        </authorList>
    </citation>
    <scope>NUCLEOTIDE SEQUENCE [LARGE SCALE GENOMIC DNA]</scope>
    <source>
        <strain evidence="2">DSM 21211 / LMG 22137 / NRRL B-23946 / LB-34</strain>
    </source>
</reference>
<accession>E8U3H1</accession>
<evidence type="ECO:0000313" key="1">
    <source>
        <dbReference type="EMBL" id="ADV65842.1"/>
    </source>
</evidence>
<gene>
    <name evidence="1" type="ordered locus">Deima_0178</name>
</gene>
<dbReference type="KEGG" id="dmr:Deima_0178"/>
<dbReference type="HOGENOM" id="CLU_163222_0_0_0"/>
<protein>
    <submittedName>
        <fullName evidence="1">LuxR family transcriptional regulator</fullName>
    </submittedName>
</protein>
<evidence type="ECO:0000313" key="2">
    <source>
        <dbReference type="Proteomes" id="UP000008635"/>
    </source>
</evidence>
<keyword evidence="2" id="KW-1185">Reference proteome</keyword>
<dbReference type="EMBL" id="CP002454">
    <property type="protein sequence ID" value="ADV65842.1"/>
    <property type="molecule type" value="Genomic_DNA"/>
</dbReference>
<sequence>MDVFDPALLDNAAQSPWGTPGTFAVIERRGRPWRLTCIETAEEHLYTVHGGQQYARDTGFRLNATAANRTDQLVPLTEARLTYLQVLAFQREVTQWQPSLDAPAQVRAYGALARAWRQASGPTS</sequence>
<reference evidence="1 2" key="1">
    <citation type="journal article" date="2011" name="Stand. Genomic Sci.">
        <title>Complete genome sequence of Deinococcus maricopensis type strain (LB-34).</title>
        <authorList>
            <person name="Pukall R."/>
            <person name="Zeytun A."/>
            <person name="Lucas S."/>
            <person name="Lapidus A."/>
            <person name="Hammon N."/>
            <person name="Deshpande S."/>
            <person name="Nolan M."/>
            <person name="Cheng J.F."/>
            <person name="Pitluck S."/>
            <person name="Liolios K."/>
            <person name="Pagani I."/>
            <person name="Mikhailova N."/>
            <person name="Ivanova N."/>
            <person name="Mavromatis K."/>
            <person name="Pati A."/>
            <person name="Tapia R."/>
            <person name="Han C."/>
            <person name="Goodwin L."/>
            <person name="Chen A."/>
            <person name="Palaniappan K."/>
            <person name="Land M."/>
            <person name="Hauser L."/>
            <person name="Chang Y.J."/>
            <person name="Jeffries C.D."/>
            <person name="Brambilla E.M."/>
            <person name="Rohde M."/>
            <person name="Goker M."/>
            <person name="Detter J.C."/>
            <person name="Woyke T."/>
            <person name="Bristow J."/>
            <person name="Eisen J.A."/>
            <person name="Markowitz V."/>
            <person name="Hugenholtz P."/>
            <person name="Kyrpides N.C."/>
            <person name="Klenk H.P."/>
        </authorList>
    </citation>
    <scope>NUCLEOTIDE SEQUENCE [LARGE SCALE GENOMIC DNA]</scope>
    <source>
        <strain evidence="2">DSM 21211 / LMG 22137 / NRRL B-23946 / LB-34</strain>
    </source>
</reference>
<organism evidence="1 2">
    <name type="scientific">Deinococcus maricopensis (strain DSM 21211 / LMG 22137 / NRRL B-23946 / LB-34)</name>
    <dbReference type="NCBI Taxonomy" id="709986"/>
    <lineage>
        <taxon>Bacteria</taxon>
        <taxon>Thermotogati</taxon>
        <taxon>Deinococcota</taxon>
        <taxon>Deinococci</taxon>
        <taxon>Deinococcales</taxon>
        <taxon>Deinococcaceae</taxon>
        <taxon>Deinococcus</taxon>
    </lineage>
</organism>
<proteinExistence type="predicted"/>
<name>E8U3H1_DEIML</name>